<dbReference type="InterPro" id="IPR013154">
    <property type="entry name" value="ADH-like_N"/>
</dbReference>
<dbReference type="Gene3D" id="3.40.50.720">
    <property type="entry name" value="NAD(P)-binding Rossmann-like Domain"/>
    <property type="match status" value="1"/>
</dbReference>
<dbReference type="InterPro" id="IPR050129">
    <property type="entry name" value="Zn_alcohol_dh"/>
</dbReference>
<dbReference type="PANTHER" id="PTHR43401:SF2">
    <property type="entry name" value="L-THREONINE 3-DEHYDROGENASE"/>
    <property type="match status" value="1"/>
</dbReference>
<sequence length="341" mass="36107">MNTMKAAVITGVGEVEIQDIPVPELGSKEVLVKIGAASICSWEQRTFIGKQKPGFPFLGGHENAGEVVAVAPDVTMVAVGDRVTLGPTKCGKCRPCLRGQDKACVEHFKYFSLKGGDLGPGGFLEYKVHREDGCFTVGDAPYELACLAEPLSCAVHGVRLMGMKKGDTAVVFGAGPMGLLNAMVLVNAGVDTAIVDMDEERLALARKYGVPRTILSSGDAVDAILSEFPGGVDGVVTAIGSKAVNEQGLKVLQPRGTLCLFASAHPVEPFEIDPNWVHNSEVRIIGAVSADLEDHKRATDMIAAGEIDLTPIMEKTFPLAEAQAAFEYLSAKPSYRVALIP</sequence>
<dbReference type="Pfam" id="PF00107">
    <property type="entry name" value="ADH_zinc_N"/>
    <property type="match status" value="1"/>
</dbReference>
<dbReference type="EMBL" id="CAEZVY010000011">
    <property type="protein sequence ID" value="CAB4635996.1"/>
    <property type="molecule type" value="Genomic_DNA"/>
</dbReference>
<evidence type="ECO:0000256" key="2">
    <source>
        <dbReference type="ARBA" id="ARBA00022833"/>
    </source>
</evidence>
<dbReference type="PANTHER" id="PTHR43401">
    <property type="entry name" value="L-THREONINE 3-DEHYDROGENASE"/>
    <property type="match status" value="1"/>
</dbReference>
<reference evidence="6" key="1">
    <citation type="submission" date="2020-05" db="EMBL/GenBank/DDBJ databases">
        <authorList>
            <person name="Chiriac C."/>
            <person name="Salcher M."/>
            <person name="Ghai R."/>
            <person name="Kavagutti S V."/>
        </authorList>
    </citation>
    <scope>NUCLEOTIDE SEQUENCE</scope>
</reference>
<accession>A0A6J6JGQ2</accession>
<keyword evidence="2" id="KW-0862">Zinc</keyword>
<dbReference type="AlphaFoldDB" id="A0A6J6JGQ2"/>
<dbReference type="InterPro" id="IPR020843">
    <property type="entry name" value="ER"/>
</dbReference>
<evidence type="ECO:0000313" key="5">
    <source>
        <dbReference type="EMBL" id="CAB4581802.1"/>
    </source>
</evidence>
<evidence type="ECO:0000313" key="6">
    <source>
        <dbReference type="EMBL" id="CAB4635996.1"/>
    </source>
</evidence>
<dbReference type="PROSITE" id="PS00059">
    <property type="entry name" value="ADH_ZINC"/>
    <property type="match status" value="1"/>
</dbReference>
<dbReference type="GO" id="GO:0008270">
    <property type="term" value="F:zinc ion binding"/>
    <property type="evidence" value="ECO:0007669"/>
    <property type="project" value="InterPro"/>
</dbReference>
<dbReference type="InterPro" id="IPR013149">
    <property type="entry name" value="ADH-like_C"/>
</dbReference>
<dbReference type="SMART" id="SM00829">
    <property type="entry name" value="PKS_ER"/>
    <property type="match status" value="1"/>
</dbReference>
<dbReference type="SUPFAM" id="SSF50129">
    <property type="entry name" value="GroES-like"/>
    <property type="match status" value="1"/>
</dbReference>
<dbReference type="GO" id="GO:0016491">
    <property type="term" value="F:oxidoreductase activity"/>
    <property type="evidence" value="ECO:0007669"/>
    <property type="project" value="UniProtKB-KW"/>
</dbReference>
<evidence type="ECO:0000259" key="4">
    <source>
        <dbReference type="SMART" id="SM00829"/>
    </source>
</evidence>
<dbReference type="EMBL" id="CAEZTM010000108">
    <property type="protein sequence ID" value="CAB4581802.1"/>
    <property type="molecule type" value="Genomic_DNA"/>
</dbReference>
<evidence type="ECO:0000256" key="3">
    <source>
        <dbReference type="ARBA" id="ARBA00023002"/>
    </source>
</evidence>
<keyword evidence="3" id="KW-0560">Oxidoreductase</keyword>
<name>A0A6J6JGQ2_9ZZZZ</name>
<dbReference type="InterPro" id="IPR002328">
    <property type="entry name" value="ADH_Zn_CS"/>
</dbReference>
<feature type="domain" description="Enoyl reductase (ER)" evidence="4">
    <location>
        <begin position="11"/>
        <end position="339"/>
    </location>
</feature>
<protein>
    <submittedName>
        <fullName evidence="6">Unannotated protein</fullName>
    </submittedName>
</protein>
<evidence type="ECO:0000256" key="1">
    <source>
        <dbReference type="ARBA" id="ARBA00022723"/>
    </source>
</evidence>
<dbReference type="InterPro" id="IPR036291">
    <property type="entry name" value="NAD(P)-bd_dom_sf"/>
</dbReference>
<dbReference type="SUPFAM" id="SSF51735">
    <property type="entry name" value="NAD(P)-binding Rossmann-fold domains"/>
    <property type="match status" value="1"/>
</dbReference>
<dbReference type="InterPro" id="IPR011032">
    <property type="entry name" value="GroES-like_sf"/>
</dbReference>
<gene>
    <name evidence="5" type="ORF">UFOPK1684_01465</name>
    <name evidence="6" type="ORF">UFOPK2158_00181</name>
</gene>
<dbReference type="Gene3D" id="3.90.180.10">
    <property type="entry name" value="Medium-chain alcohol dehydrogenases, catalytic domain"/>
    <property type="match status" value="1"/>
</dbReference>
<organism evidence="6">
    <name type="scientific">freshwater metagenome</name>
    <dbReference type="NCBI Taxonomy" id="449393"/>
    <lineage>
        <taxon>unclassified sequences</taxon>
        <taxon>metagenomes</taxon>
        <taxon>ecological metagenomes</taxon>
    </lineage>
</organism>
<proteinExistence type="predicted"/>
<keyword evidence="1" id="KW-0479">Metal-binding</keyword>
<dbReference type="Pfam" id="PF08240">
    <property type="entry name" value="ADH_N"/>
    <property type="match status" value="1"/>
</dbReference>